<dbReference type="InterPro" id="IPR003661">
    <property type="entry name" value="HisK_dim/P_dom"/>
</dbReference>
<dbReference type="CDD" id="cd00082">
    <property type="entry name" value="HisKA"/>
    <property type="match status" value="1"/>
</dbReference>
<evidence type="ECO:0000256" key="4">
    <source>
        <dbReference type="ARBA" id="ARBA00022679"/>
    </source>
</evidence>
<comment type="catalytic activity">
    <reaction evidence="1">
        <text>ATP + protein L-histidine = ADP + protein N-phospho-L-histidine.</text>
        <dbReference type="EC" id="2.7.13.3"/>
    </reaction>
</comment>
<dbReference type="NCBIfam" id="TIGR00229">
    <property type="entry name" value="sensory_box"/>
    <property type="match status" value="1"/>
</dbReference>
<dbReference type="InterPro" id="IPR035965">
    <property type="entry name" value="PAS-like_dom_sf"/>
</dbReference>
<dbReference type="RefSeq" id="WP_394844010.1">
    <property type="nucleotide sequence ID" value="NZ_CP089982.1"/>
</dbReference>
<dbReference type="EC" id="2.7.13.3" evidence="2"/>
<dbReference type="SUPFAM" id="SSF47384">
    <property type="entry name" value="Homodimeric domain of signal transducing histidine kinase"/>
    <property type="match status" value="1"/>
</dbReference>
<dbReference type="CDD" id="cd00156">
    <property type="entry name" value="REC"/>
    <property type="match status" value="1"/>
</dbReference>
<feature type="domain" description="Response regulatory" evidence="8">
    <location>
        <begin position="506"/>
        <end position="622"/>
    </location>
</feature>
<dbReference type="InterPro" id="IPR005467">
    <property type="entry name" value="His_kinase_dom"/>
</dbReference>
<dbReference type="InterPro" id="IPR011006">
    <property type="entry name" value="CheY-like_superfamily"/>
</dbReference>
<dbReference type="InterPro" id="IPR036890">
    <property type="entry name" value="HATPase_C_sf"/>
</dbReference>
<dbReference type="Pfam" id="PF00072">
    <property type="entry name" value="Response_reg"/>
    <property type="match status" value="1"/>
</dbReference>
<feature type="domain" description="Histidine kinase" evidence="7">
    <location>
        <begin position="275"/>
        <end position="491"/>
    </location>
</feature>
<dbReference type="InterPro" id="IPR000014">
    <property type="entry name" value="PAS"/>
</dbReference>
<dbReference type="PRINTS" id="PR00344">
    <property type="entry name" value="BCTRLSENSOR"/>
</dbReference>
<keyword evidence="9" id="KW-0067">ATP-binding</keyword>
<dbReference type="SUPFAM" id="SSF55785">
    <property type="entry name" value="PYP-like sensor domain (PAS domain)"/>
    <property type="match status" value="1"/>
</dbReference>
<evidence type="ECO:0000256" key="1">
    <source>
        <dbReference type="ARBA" id="ARBA00000085"/>
    </source>
</evidence>
<dbReference type="InterPro" id="IPR013767">
    <property type="entry name" value="PAS_fold"/>
</dbReference>
<dbReference type="Gene3D" id="3.30.565.10">
    <property type="entry name" value="Histidine kinase-like ATPase, C-terminal domain"/>
    <property type="match status" value="1"/>
</dbReference>
<dbReference type="SUPFAM" id="SSF55874">
    <property type="entry name" value="ATPase domain of HSP90 chaperone/DNA topoisomerase II/histidine kinase"/>
    <property type="match status" value="1"/>
</dbReference>
<dbReference type="Gene3D" id="1.10.287.130">
    <property type="match status" value="1"/>
</dbReference>
<name>A0ABZ2KAK7_9BACT</name>
<proteinExistence type="predicted"/>
<dbReference type="SMART" id="SM00387">
    <property type="entry name" value="HATPase_c"/>
    <property type="match status" value="1"/>
</dbReference>
<reference evidence="9 10" key="1">
    <citation type="submission" date="2021-12" db="EMBL/GenBank/DDBJ databases">
        <title>Discovery of the Pendulisporaceae a myxobacterial family with distinct sporulation behavior and unique specialized metabolism.</title>
        <authorList>
            <person name="Garcia R."/>
            <person name="Popoff A."/>
            <person name="Bader C.D."/>
            <person name="Loehr J."/>
            <person name="Walesch S."/>
            <person name="Walt C."/>
            <person name="Boldt J."/>
            <person name="Bunk B."/>
            <person name="Haeckl F.J.F.P.J."/>
            <person name="Gunesch A.P."/>
            <person name="Birkelbach J."/>
            <person name="Nuebel U."/>
            <person name="Pietschmann T."/>
            <person name="Bach T."/>
            <person name="Mueller R."/>
        </authorList>
    </citation>
    <scope>NUCLEOTIDE SEQUENCE [LARGE SCALE GENOMIC DNA]</scope>
    <source>
        <strain evidence="9 10">MSr12523</strain>
    </source>
</reference>
<keyword evidence="9" id="KW-0547">Nucleotide-binding</keyword>
<protein>
    <recommendedName>
        <fullName evidence="2">histidine kinase</fullName>
        <ecNumber evidence="2">2.7.13.3</ecNumber>
    </recommendedName>
</protein>
<dbReference type="EMBL" id="CP089982">
    <property type="protein sequence ID" value="WXA93411.1"/>
    <property type="molecule type" value="Genomic_DNA"/>
</dbReference>
<accession>A0ABZ2KAK7</accession>
<evidence type="ECO:0000256" key="5">
    <source>
        <dbReference type="ARBA" id="ARBA00022777"/>
    </source>
</evidence>
<evidence type="ECO:0000256" key="2">
    <source>
        <dbReference type="ARBA" id="ARBA00012438"/>
    </source>
</evidence>
<feature type="modified residue" description="4-aspartylphosphate" evidence="6">
    <location>
        <position position="555"/>
    </location>
</feature>
<dbReference type="PANTHER" id="PTHR43047">
    <property type="entry name" value="TWO-COMPONENT HISTIDINE PROTEIN KINASE"/>
    <property type="match status" value="1"/>
</dbReference>
<keyword evidence="4" id="KW-0808">Transferase</keyword>
<evidence type="ECO:0000259" key="8">
    <source>
        <dbReference type="PROSITE" id="PS50110"/>
    </source>
</evidence>
<evidence type="ECO:0000256" key="6">
    <source>
        <dbReference type="PROSITE-ProRule" id="PRU00169"/>
    </source>
</evidence>
<dbReference type="SUPFAM" id="SSF52172">
    <property type="entry name" value="CheY-like"/>
    <property type="match status" value="1"/>
</dbReference>
<dbReference type="InterPro" id="IPR003594">
    <property type="entry name" value="HATPase_dom"/>
</dbReference>
<evidence type="ECO:0000313" key="10">
    <source>
        <dbReference type="Proteomes" id="UP001379533"/>
    </source>
</evidence>
<dbReference type="PANTHER" id="PTHR43047:SF72">
    <property type="entry name" value="OSMOSENSING HISTIDINE PROTEIN KINASE SLN1"/>
    <property type="match status" value="1"/>
</dbReference>
<gene>
    <name evidence="9" type="ORF">LZC95_44025</name>
</gene>
<dbReference type="Gene3D" id="3.40.50.2300">
    <property type="match status" value="1"/>
</dbReference>
<dbReference type="PROSITE" id="PS50110">
    <property type="entry name" value="RESPONSE_REGULATORY"/>
    <property type="match status" value="1"/>
</dbReference>
<keyword evidence="5" id="KW-0418">Kinase</keyword>
<dbReference type="Gene3D" id="3.30.450.20">
    <property type="entry name" value="PAS domain"/>
    <property type="match status" value="1"/>
</dbReference>
<evidence type="ECO:0000313" key="9">
    <source>
        <dbReference type="EMBL" id="WXA93411.1"/>
    </source>
</evidence>
<keyword evidence="10" id="KW-1185">Reference proteome</keyword>
<dbReference type="SMART" id="SM00091">
    <property type="entry name" value="PAS"/>
    <property type="match status" value="1"/>
</dbReference>
<sequence length="624" mass="69068">MDDLGGNLAAVRLLLVAEDEADASLVRGALARLQGLSEASFAWTRAAEAASFALARDEHDVCLVDFELAKRTNFELLERHGGDTPIVVMARLAGQDADPFAGRPALAMRAFDILDRSQLATPRFERTLRRVLERRSSRVALQRSDARFRDVLEQIPEAILVHERGRILHVNARTLRDLGCERPDQLVGSSLLDLVSEDDRSRLGAGPRSATSPIICRFMLADGSMLAAEVIEVPIVWAGRPASALLARDVSQHLDTQARILLADRFARGSSLAASVAHEINNPLAYVRSNLVFAIDELARAEGSERMNHVREALADARQGAERVEIIARDLKVFSQAREDRKSSVDVHRVIELAFNMTKSEIRERARLVTEYAQVPDIIANDGRLAHVFINLLLNAVQAIPEGRAREHTVRVATRCDRDRVIVEVSDTGAGMSPKVRERIFDPFFTTAPTVRTGLGLFICQQIVQALRGRITVESELGRGSTFRVELPANVSATLPIARPHTRRAHLLIVDDEPLVCSSLQRSLKRDYEVTAVQSARAALDLMAGGTSFDLVLCDLMMPEMSGMDLYEELRRTNPVQCTKLIFFTGGASTAGAREFLERVPNPRLEKPADIARIRELVRERIAS</sequence>
<dbReference type="InterPro" id="IPR001789">
    <property type="entry name" value="Sig_transdc_resp-reg_receiver"/>
</dbReference>
<dbReference type="Proteomes" id="UP001379533">
    <property type="component" value="Chromosome"/>
</dbReference>
<dbReference type="GO" id="GO:0005524">
    <property type="term" value="F:ATP binding"/>
    <property type="evidence" value="ECO:0007669"/>
    <property type="project" value="UniProtKB-KW"/>
</dbReference>
<evidence type="ECO:0000259" key="7">
    <source>
        <dbReference type="PROSITE" id="PS50109"/>
    </source>
</evidence>
<evidence type="ECO:0000256" key="3">
    <source>
        <dbReference type="ARBA" id="ARBA00022553"/>
    </source>
</evidence>
<organism evidence="9 10">
    <name type="scientific">Pendulispora brunnea</name>
    <dbReference type="NCBI Taxonomy" id="2905690"/>
    <lineage>
        <taxon>Bacteria</taxon>
        <taxon>Pseudomonadati</taxon>
        <taxon>Myxococcota</taxon>
        <taxon>Myxococcia</taxon>
        <taxon>Myxococcales</taxon>
        <taxon>Sorangiineae</taxon>
        <taxon>Pendulisporaceae</taxon>
        <taxon>Pendulispora</taxon>
    </lineage>
</organism>
<dbReference type="Pfam" id="PF00989">
    <property type="entry name" value="PAS"/>
    <property type="match status" value="1"/>
</dbReference>
<dbReference type="PROSITE" id="PS50109">
    <property type="entry name" value="HIS_KIN"/>
    <property type="match status" value="1"/>
</dbReference>
<keyword evidence="3 6" id="KW-0597">Phosphoprotein</keyword>
<dbReference type="SMART" id="SM00448">
    <property type="entry name" value="REC"/>
    <property type="match status" value="1"/>
</dbReference>
<dbReference type="InterPro" id="IPR036097">
    <property type="entry name" value="HisK_dim/P_sf"/>
</dbReference>
<dbReference type="InterPro" id="IPR004358">
    <property type="entry name" value="Sig_transdc_His_kin-like_C"/>
</dbReference>
<dbReference type="Pfam" id="PF02518">
    <property type="entry name" value="HATPase_c"/>
    <property type="match status" value="1"/>
</dbReference>
<dbReference type="CDD" id="cd00130">
    <property type="entry name" value="PAS"/>
    <property type="match status" value="1"/>
</dbReference>